<reference evidence="2 3" key="1">
    <citation type="submission" date="2011-08" db="EMBL/GenBank/DDBJ databases">
        <title>The Genome Sequence of Oribacterium sp. ACB7.</title>
        <authorList>
            <consortium name="The Broad Institute Genome Sequencing Platform"/>
            <person name="Earl A."/>
            <person name="Ward D."/>
            <person name="Feldgarden M."/>
            <person name="Gevers D."/>
            <person name="Sizova M."/>
            <person name="Hazen A."/>
            <person name="Epstein S."/>
            <person name="Young S.K."/>
            <person name="Zeng Q."/>
            <person name="Gargeya S."/>
            <person name="Fitzgerald M."/>
            <person name="Haas B."/>
            <person name="Abouelleil A."/>
            <person name="Alvarado L."/>
            <person name="Arachchi H.M."/>
            <person name="Berlin A."/>
            <person name="Brown A."/>
            <person name="Chapman S.B."/>
            <person name="Chen Z."/>
            <person name="Dunbar C."/>
            <person name="Freedman E."/>
            <person name="Gearin G."/>
            <person name="Gellesch M."/>
            <person name="Goldberg J."/>
            <person name="Griggs A."/>
            <person name="Gujja S."/>
            <person name="Heiman D."/>
            <person name="Howarth C."/>
            <person name="Larson L."/>
            <person name="Lui A."/>
            <person name="MacDonald P.J.P."/>
            <person name="Montmayeur A."/>
            <person name="Murphy C."/>
            <person name="Neiman D."/>
            <person name="Pearson M."/>
            <person name="Priest M."/>
            <person name="Roberts A."/>
            <person name="Saif S."/>
            <person name="Shea T."/>
            <person name="Shenoy N."/>
            <person name="Sisk P."/>
            <person name="Stolte C."/>
            <person name="Sykes S."/>
            <person name="Wortman J."/>
            <person name="Nusbaum C."/>
            <person name="Birren B."/>
        </authorList>
    </citation>
    <scope>NUCLEOTIDE SEQUENCE [LARGE SCALE GENOMIC DNA]</scope>
    <source>
        <strain evidence="2 3">ACB7</strain>
    </source>
</reference>
<proteinExistence type="predicted"/>
<gene>
    <name evidence="2" type="ORF">HMPREF9624_00687</name>
</gene>
<keyword evidence="3" id="KW-1185">Reference proteome</keyword>
<accession>G9WUV3</accession>
<dbReference type="SUPFAM" id="SSF53822">
    <property type="entry name" value="Periplasmic binding protein-like I"/>
    <property type="match status" value="1"/>
</dbReference>
<dbReference type="AlphaFoldDB" id="G9WUV3"/>
<evidence type="ECO:0000313" key="2">
    <source>
        <dbReference type="EMBL" id="EHL11354.1"/>
    </source>
</evidence>
<comment type="caution">
    <text evidence="2">The sequence shown here is derived from an EMBL/GenBank/DDBJ whole genome shotgun (WGS) entry which is preliminary data.</text>
</comment>
<organism evidence="2 3">
    <name type="scientific">Oribacterium asaccharolyticum ACB7</name>
    <dbReference type="NCBI Taxonomy" id="796944"/>
    <lineage>
        <taxon>Bacteria</taxon>
        <taxon>Bacillati</taxon>
        <taxon>Bacillota</taxon>
        <taxon>Clostridia</taxon>
        <taxon>Lachnospirales</taxon>
        <taxon>Lachnospiraceae</taxon>
        <taxon>Oribacterium</taxon>
    </lineage>
</organism>
<name>G9WUV3_9FIRM</name>
<protein>
    <recommendedName>
        <fullName evidence="4">Leucine-binding protein domain-containing protein</fullName>
    </recommendedName>
</protein>
<dbReference type="HOGENOM" id="CLU_865561_0_0_9"/>
<evidence type="ECO:0000313" key="3">
    <source>
        <dbReference type="Proteomes" id="UP000003527"/>
    </source>
</evidence>
<dbReference type="Proteomes" id="UP000003527">
    <property type="component" value="Unassembled WGS sequence"/>
</dbReference>
<sequence length="321" mass="35975">MEKARPASSSNLTKELNLTIVKKISEEEKNALMKQAEERQGLVLHFLSPDTDENKMEEQIRNFRTDILLTGDGKNAKLLSAYSEKEKTPVLFTSYLPKESMGDYSFCLGKSAEDQAVDLSFFAYNEAFRSIGILEPEGSSSALSQELSEAFQILGGTSRILQYSSMEDMKAKEAELENTGADLLFLEEYSEEGVAFLAEEHNLPVLLGEDWDRNDFPGETVLKTSSYLYGKDTLASSPNIAEPKESVSEEESREEGSRERDALKLAMLAMEKSGKSWEDKLEGLDFQGTYGEYQLIKGGYALHGRPVFYEIAENKRVVLSR</sequence>
<dbReference type="PATRIC" id="fig|796944.3.peg.1403"/>
<feature type="region of interest" description="Disordered" evidence="1">
    <location>
        <begin position="238"/>
        <end position="259"/>
    </location>
</feature>
<evidence type="ECO:0008006" key="4">
    <source>
        <dbReference type="Google" id="ProtNLM"/>
    </source>
</evidence>
<dbReference type="EMBL" id="AFZD01000017">
    <property type="protein sequence ID" value="EHL11354.1"/>
    <property type="molecule type" value="Genomic_DNA"/>
</dbReference>
<dbReference type="InterPro" id="IPR028082">
    <property type="entry name" value="Peripla_BP_I"/>
</dbReference>
<evidence type="ECO:0000256" key="1">
    <source>
        <dbReference type="SAM" id="MobiDB-lite"/>
    </source>
</evidence>